<feature type="compositionally biased region" description="Polar residues" evidence="1">
    <location>
        <begin position="486"/>
        <end position="495"/>
    </location>
</feature>
<accession>A0A024V3Z7</accession>
<dbReference type="AlphaFoldDB" id="A0A024V3Z7"/>
<evidence type="ECO:0000256" key="1">
    <source>
        <dbReference type="SAM" id="MobiDB-lite"/>
    </source>
</evidence>
<feature type="region of interest" description="Disordered" evidence="1">
    <location>
        <begin position="432"/>
        <end position="495"/>
    </location>
</feature>
<evidence type="ECO:0000256" key="2">
    <source>
        <dbReference type="SAM" id="SignalP"/>
    </source>
</evidence>
<evidence type="ECO:0000313" key="4">
    <source>
        <dbReference type="Proteomes" id="UP000030690"/>
    </source>
</evidence>
<reference evidence="3 4" key="1">
    <citation type="submission" date="2013-02" db="EMBL/GenBank/DDBJ databases">
        <title>The Genome Annotation of Plasmodium falciparum Vietnam Oak-Knoll (FVO).</title>
        <authorList>
            <consortium name="The Broad Institute Genome Sequencing Platform"/>
            <consortium name="The Broad Institute Genome Sequencing Center for Infectious Disease"/>
            <person name="Neafsey D."/>
            <person name="Hoffman S."/>
            <person name="Volkman S."/>
            <person name="Rosenthal P."/>
            <person name="Walker B."/>
            <person name="Young S.K."/>
            <person name="Zeng Q."/>
            <person name="Gargeya S."/>
            <person name="Fitzgerald M."/>
            <person name="Haas B."/>
            <person name="Abouelleil A."/>
            <person name="Allen A.W."/>
            <person name="Alvarado L."/>
            <person name="Arachchi H.M."/>
            <person name="Berlin A.M."/>
            <person name="Chapman S.B."/>
            <person name="Gainer-Dewar J."/>
            <person name="Goldberg J."/>
            <person name="Griggs A."/>
            <person name="Gujja S."/>
            <person name="Hansen M."/>
            <person name="Howarth C."/>
            <person name="Imamovic A."/>
            <person name="Ireland A."/>
            <person name="Larimer J."/>
            <person name="McCowan C."/>
            <person name="Murphy C."/>
            <person name="Pearson M."/>
            <person name="Poon T.W."/>
            <person name="Priest M."/>
            <person name="Roberts A."/>
            <person name="Saif S."/>
            <person name="Shea T."/>
            <person name="Sisk P."/>
            <person name="Sykes S."/>
            <person name="Wortman J."/>
            <person name="Nusbaum C."/>
            <person name="Birren B."/>
        </authorList>
    </citation>
    <scope>NUCLEOTIDE SEQUENCE [LARGE SCALE GENOMIC DNA]</scope>
    <source>
        <strain evidence="4">Vietnam Oak-Knoll (FVO)</strain>
    </source>
</reference>
<reference evidence="3 4" key="2">
    <citation type="submission" date="2013-02" db="EMBL/GenBank/DDBJ databases">
        <title>The Genome Sequence of Plasmodium falciparum Vietnam Oak-Knoll (FVO).</title>
        <authorList>
            <consortium name="The Broad Institute Genome Sequencing Platform"/>
            <consortium name="The Broad Institute Genome Sequencing Center for Infectious Disease"/>
            <person name="Neafsey D."/>
            <person name="Cheeseman I."/>
            <person name="Volkman S."/>
            <person name="Adams J."/>
            <person name="Walker B."/>
            <person name="Young S.K."/>
            <person name="Zeng Q."/>
            <person name="Gargeya S."/>
            <person name="Fitzgerald M."/>
            <person name="Haas B."/>
            <person name="Abouelleil A."/>
            <person name="Alvarado L."/>
            <person name="Arachchi H.M."/>
            <person name="Berlin A.M."/>
            <person name="Chapman S.B."/>
            <person name="Dewar J."/>
            <person name="Goldberg J."/>
            <person name="Griggs A."/>
            <person name="Gujja S."/>
            <person name="Hansen M."/>
            <person name="Howarth C."/>
            <person name="Imamovic A."/>
            <person name="Larimer J."/>
            <person name="McCowan C."/>
            <person name="Murphy C."/>
            <person name="Neiman D."/>
            <person name="Pearson M."/>
            <person name="Priest M."/>
            <person name="Roberts A."/>
            <person name="Saif S."/>
            <person name="Shea T."/>
            <person name="Sisk P."/>
            <person name="Sykes S."/>
            <person name="Wortman J."/>
            <person name="Nusbaum C."/>
            <person name="Birren B."/>
        </authorList>
    </citation>
    <scope>NUCLEOTIDE SEQUENCE [LARGE SCALE GENOMIC DNA]</scope>
    <source>
        <strain evidence="4">Vietnam Oak-Knoll (FVO)</strain>
    </source>
</reference>
<dbReference type="Proteomes" id="UP000030690">
    <property type="component" value="Unassembled WGS sequence"/>
</dbReference>
<keyword evidence="2" id="KW-0732">Signal</keyword>
<feature type="compositionally biased region" description="Basic and acidic residues" evidence="1">
    <location>
        <begin position="461"/>
        <end position="470"/>
    </location>
</feature>
<proteinExistence type="predicted"/>
<protein>
    <recommendedName>
        <fullName evidence="5">Parasitophorous vacuolar protein 2</fullName>
    </recommendedName>
</protein>
<dbReference type="EMBL" id="KI925119">
    <property type="protein sequence ID" value="ETW17561.1"/>
    <property type="molecule type" value="Genomic_DNA"/>
</dbReference>
<feature type="chain" id="PRO_5001538749" description="Parasitophorous vacuolar protein 2" evidence="2">
    <location>
        <begin position="23"/>
        <end position="495"/>
    </location>
</feature>
<feature type="compositionally biased region" description="Low complexity" evidence="1">
    <location>
        <begin position="439"/>
        <end position="460"/>
    </location>
</feature>
<feature type="signal peptide" evidence="2">
    <location>
        <begin position="1"/>
        <end position="22"/>
    </location>
</feature>
<evidence type="ECO:0000313" key="3">
    <source>
        <dbReference type="EMBL" id="ETW17561.1"/>
    </source>
</evidence>
<dbReference type="OrthoDB" id="391771at2759"/>
<name>A0A024V3Z7_PLAFA</name>
<gene>
    <name evidence="3" type="ORF">PFFVO_03533</name>
</gene>
<sequence length="495" mass="57333">MFIIKCIVFVFIFCNGLLSVLGKEEKTMIRTDKNKFFQSIRNKIINFIANKKGFDRNGWMNMSIVQPKLNSINVRIENDHIICNEENQVLEVSLVRQNLLRYTDEGTYHEILLSTSNLSPTSQFINPLPLMKKNHTMNNITNHTGDKLPDGFEGYLICEKKNSQALLVPKIIENVEFISAPWKVRVSIDFYRCPITNFGRVFQIIIIDHVNVLMNNQRSFVWPIPLASFSEVYDFHLAVVDTKKGHFCELERNIETQDLNLNCPCWNRSYKFSITNALFLSGYIGMNVIQAIAQPFLEDSNNSRKQPANSNLDDIDSHKKRITYNDLIDNTITNNNDNNINNQNQNYDDGKKKYLKKLNSITHLIYLSITALTNTAYSMMALMQIKKNLDLFNKAYEKAPYFYPWSLKYPENYLSTHKPELLNHSNKNNINHILTSGKSSNNFSSQTYSNSTSQYTNKQTTQKDKKKDTSSNKSNKQTNRKPTIVKQVQNYITEN</sequence>
<organism evidence="3 4">
    <name type="scientific">Plasmodium falciparum Vietnam Oak-Knoll</name>
    <name type="common">FVO</name>
    <dbReference type="NCBI Taxonomy" id="1036723"/>
    <lineage>
        <taxon>Eukaryota</taxon>
        <taxon>Sar</taxon>
        <taxon>Alveolata</taxon>
        <taxon>Apicomplexa</taxon>
        <taxon>Aconoidasida</taxon>
        <taxon>Haemosporida</taxon>
        <taxon>Plasmodiidae</taxon>
        <taxon>Plasmodium</taxon>
        <taxon>Plasmodium (Laverania)</taxon>
    </lineage>
</organism>
<evidence type="ECO:0008006" key="5">
    <source>
        <dbReference type="Google" id="ProtNLM"/>
    </source>
</evidence>